<protein>
    <recommendedName>
        <fullName evidence="3">Lipoprotein</fullName>
    </recommendedName>
</protein>
<evidence type="ECO:0000313" key="1">
    <source>
        <dbReference type="EMBL" id="MDO1451293.1"/>
    </source>
</evidence>
<organism evidence="1 2">
    <name type="scientific">Rhodocytophaga aerolata</name>
    <dbReference type="NCBI Taxonomy" id="455078"/>
    <lineage>
        <taxon>Bacteria</taxon>
        <taxon>Pseudomonadati</taxon>
        <taxon>Bacteroidota</taxon>
        <taxon>Cytophagia</taxon>
        <taxon>Cytophagales</taxon>
        <taxon>Rhodocytophagaceae</taxon>
        <taxon>Rhodocytophaga</taxon>
    </lineage>
</organism>
<reference evidence="1" key="1">
    <citation type="submission" date="2023-07" db="EMBL/GenBank/DDBJ databases">
        <title>The genome sequence of Rhodocytophaga aerolata KACC 12507.</title>
        <authorList>
            <person name="Zhang X."/>
        </authorList>
    </citation>
    <scope>NUCLEOTIDE SEQUENCE</scope>
    <source>
        <strain evidence="1">KACC 12507</strain>
    </source>
</reference>
<dbReference type="RefSeq" id="WP_302042092.1">
    <property type="nucleotide sequence ID" value="NZ_JAUKPO010000051.1"/>
</dbReference>
<keyword evidence="2" id="KW-1185">Reference proteome</keyword>
<evidence type="ECO:0008006" key="3">
    <source>
        <dbReference type="Google" id="ProtNLM"/>
    </source>
</evidence>
<proteinExistence type="predicted"/>
<comment type="caution">
    <text evidence="1">The sequence shown here is derived from an EMBL/GenBank/DDBJ whole genome shotgun (WGS) entry which is preliminary data.</text>
</comment>
<dbReference type="Proteomes" id="UP001168528">
    <property type="component" value="Unassembled WGS sequence"/>
</dbReference>
<sequence>MKHKILIYGFLTFLACQKTAPYNYELRTWKWTGSDTLIKSDTIKLISKKSRNSEEFNGYYDAGVEFKKQYYIDSLIAVNIHLFKNGQTLIKNQNYHIELLNSRSFDFQDTKITIYKIYIDYAPFSPIGGPVVLFAENFGVIYREHAHGRYILNLNTIRKVNDKNDKEVQLEDFVNKVTNDTILFSLPPVIPQPEIVEIPDELNIEEDTQR</sequence>
<gene>
    <name evidence="1" type="ORF">Q0590_33775</name>
</gene>
<evidence type="ECO:0000313" key="2">
    <source>
        <dbReference type="Proteomes" id="UP001168528"/>
    </source>
</evidence>
<dbReference type="PROSITE" id="PS51257">
    <property type="entry name" value="PROKAR_LIPOPROTEIN"/>
    <property type="match status" value="1"/>
</dbReference>
<name>A0ABT8RGR5_9BACT</name>
<accession>A0ABT8RGR5</accession>
<dbReference type="EMBL" id="JAUKPO010000051">
    <property type="protein sequence ID" value="MDO1451293.1"/>
    <property type="molecule type" value="Genomic_DNA"/>
</dbReference>